<dbReference type="Proteomes" id="UP000027361">
    <property type="component" value="Unassembled WGS sequence"/>
</dbReference>
<feature type="compositionally biased region" description="Acidic residues" evidence="1">
    <location>
        <begin position="79"/>
        <end position="94"/>
    </location>
</feature>
<dbReference type="EMBL" id="JMSN01000090">
    <property type="protein sequence ID" value="KDN40522.1"/>
    <property type="molecule type" value="Genomic_DNA"/>
</dbReference>
<evidence type="ECO:0000313" key="3">
    <source>
        <dbReference type="Proteomes" id="UP000027361"/>
    </source>
</evidence>
<protein>
    <submittedName>
        <fullName evidence="2">Uncharacterized protein</fullName>
    </submittedName>
</protein>
<sequence>MVSLCEKFNGEEADIRDHVAILLEMPLKEHGMLGVKSLQRTLQPEEVLEQRRNVSWTTLVVHVGSKGQSHEQSHRPYYEEAETESGADGGDDSVDNATTQPTTETMLTKDHYDNPVQSMYISKESGRCS</sequence>
<proteinExistence type="predicted"/>
<name>A0A066VFK8_TILAU</name>
<keyword evidence="3" id="KW-1185">Reference proteome</keyword>
<dbReference type="GeneID" id="25261954"/>
<dbReference type="RefSeq" id="XP_013241420.1">
    <property type="nucleotide sequence ID" value="XM_013385966.1"/>
</dbReference>
<organism evidence="2 3">
    <name type="scientific">Tilletiaria anomala (strain ATCC 24038 / CBS 436.72 / UBC 951)</name>
    <dbReference type="NCBI Taxonomy" id="1037660"/>
    <lineage>
        <taxon>Eukaryota</taxon>
        <taxon>Fungi</taxon>
        <taxon>Dikarya</taxon>
        <taxon>Basidiomycota</taxon>
        <taxon>Ustilaginomycotina</taxon>
        <taxon>Exobasidiomycetes</taxon>
        <taxon>Georgefischeriales</taxon>
        <taxon>Tilletiariaceae</taxon>
        <taxon>Tilletiaria</taxon>
    </lineage>
</organism>
<accession>A0A066VFK8</accession>
<feature type="compositionally biased region" description="Polar residues" evidence="1">
    <location>
        <begin position="95"/>
        <end position="106"/>
    </location>
</feature>
<dbReference type="HOGENOM" id="CLU_1950302_0_0_1"/>
<feature type="compositionally biased region" description="Basic and acidic residues" evidence="1">
    <location>
        <begin position="68"/>
        <end position="78"/>
    </location>
</feature>
<comment type="caution">
    <text evidence="2">The sequence shown here is derived from an EMBL/GenBank/DDBJ whole genome shotgun (WGS) entry which is preliminary data.</text>
</comment>
<reference evidence="2 3" key="1">
    <citation type="submission" date="2014-05" db="EMBL/GenBank/DDBJ databases">
        <title>Draft genome sequence of a rare smut relative, Tilletiaria anomala UBC 951.</title>
        <authorList>
            <consortium name="DOE Joint Genome Institute"/>
            <person name="Toome M."/>
            <person name="Kuo A."/>
            <person name="Henrissat B."/>
            <person name="Lipzen A."/>
            <person name="Tritt A."/>
            <person name="Yoshinaga Y."/>
            <person name="Zane M."/>
            <person name="Barry K."/>
            <person name="Grigoriev I.V."/>
            <person name="Spatafora J.W."/>
            <person name="Aimea M.C."/>
        </authorList>
    </citation>
    <scope>NUCLEOTIDE SEQUENCE [LARGE SCALE GENOMIC DNA]</scope>
    <source>
        <strain evidence="2 3">UBC 951</strain>
    </source>
</reference>
<evidence type="ECO:0000256" key="1">
    <source>
        <dbReference type="SAM" id="MobiDB-lite"/>
    </source>
</evidence>
<dbReference type="InParanoid" id="A0A066VFK8"/>
<gene>
    <name evidence="2" type="ORF">K437DRAFT_188337</name>
</gene>
<feature type="region of interest" description="Disordered" evidence="1">
    <location>
        <begin position="64"/>
        <end position="129"/>
    </location>
</feature>
<evidence type="ECO:0000313" key="2">
    <source>
        <dbReference type="EMBL" id="KDN40522.1"/>
    </source>
</evidence>
<dbReference type="AlphaFoldDB" id="A0A066VFK8"/>